<evidence type="ECO:0000313" key="2">
    <source>
        <dbReference type="EMBL" id="CAA7028467.1"/>
    </source>
</evidence>
<organism evidence="2 3">
    <name type="scientific">Microthlaspi erraticum</name>
    <dbReference type="NCBI Taxonomy" id="1685480"/>
    <lineage>
        <taxon>Eukaryota</taxon>
        <taxon>Viridiplantae</taxon>
        <taxon>Streptophyta</taxon>
        <taxon>Embryophyta</taxon>
        <taxon>Tracheophyta</taxon>
        <taxon>Spermatophyta</taxon>
        <taxon>Magnoliopsida</taxon>
        <taxon>eudicotyledons</taxon>
        <taxon>Gunneridae</taxon>
        <taxon>Pentapetalae</taxon>
        <taxon>rosids</taxon>
        <taxon>malvids</taxon>
        <taxon>Brassicales</taxon>
        <taxon>Brassicaceae</taxon>
        <taxon>Coluteocarpeae</taxon>
        <taxon>Microthlaspi</taxon>
    </lineage>
</organism>
<dbReference type="Proteomes" id="UP000467841">
    <property type="component" value="Unassembled WGS sequence"/>
</dbReference>
<name>A0A6D2ILI9_9BRAS</name>
<sequence>MTLFPTKFENGKIEYKIRYKGRSRPFSRAKALVTSEQSRDPTKLKELLSQVLTITLDGDKGASSTDSSIELETGQLDRVPQLDRGSVHKGGDNKRSKENAKTLTKEDEEEIERLREERRTKRRNDPISSESELGEFEIGVNIGRGESDDSSQEEGEEVNQEIEEVSMRAMRMCPWRRRSQRKKRMSSPCTKSTMMLSSPWTLWRPSTHMMTQ</sequence>
<feature type="region of interest" description="Disordered" evidence="1">
    <location>
        <begin position="56"/>
        <end position="161"/>
    </location>
</feature>
<feature type="compositionally biased region" description="Basic and acidic residues" evidence="1">
    <location>
        <begin position="85"/>
        <end position="105"/>
    </location>
</feature>
<dbReference type="EMBL" id="CACVBM020001069">
    <property type="protein sequence ID" value="CAA7028467.1"/>
    <property type="molecule type" value="Genomic_DNA"/>
</dbReference>
<evidence type="ECO:0000313" key="3">
    <source>
        <dbReference type="Proteomes" id="UP000467841"/>
    </source>
</evidence>
<dbReference type="AlphaFoldDB" id="A0A6D2ILI9"/>
<protein>
    <submittedName>
        <fullName evidence="2">Uncharacterized protein</fullName>
    </submittedName>
</protein>
<comment type="caution">
    <text evidence="2">The sequence shown here is derived from an EMBL/GenBank/DDBJ whole genome shotgun (WGS) entry which is preliminary data.</text>
</comment>
<reference evidence="2" key="1">
    <citation type="submission" date="2020-01" db="EMBL/GenBank/DDBJ databases">
        <authorList>
            <person name="Mishra B."/>
        </authorList>
    </citation>
    <scope>NUCLEOTIDE SEQUENCE [LARGE SCALE GENOMIC DNA]</scope>
</reference>
<gene>
    <name evidence="2" type="ORF">MERR_LOCUS15702</name>
</gene>
<keyword evidence="3" id="KW-1185">Reference proteome</keyword>
<feature type="compositionally biased region" description="Acidic residues" evidence="1">
    <location>
        <begin position="148"/>
        <end position="161"/>
    </location>
</feature>
<feature type="compositionally biased region" description="Basic and acidic residues" evidence="1">
    <location>
        <begin position="112"/>
        <end position="125"/>
    </location>
</feature>
<accession>A0A6D2ILI9</accession>
<evidence type="ECO:0000256" key="1">
    <source>
        <dbReference type="SAM" id="MobiDB-lite"/>
    </source>
</evidence>
<proteinExistence type="predicted"/>